<evidence type="ECO:0000313" key="8">
    <source>
        <dbReference type="EMBL" id="KAF7495868.1"/>
    </source>
</evidence>
<reference evidence="8" key="2">
    <citation type="submission" date="2020-01" db="EMBL/GenBank/DDBJ databases">
        <authorList>
            <person name="Korhonen P.K.K."/>
            <person name="Guangxu M.G."/>
            <person name="Wang T.W."/>
            <person name="Stroehlein A.J.S."/>
            <person name="Young N.D."/>
            <person name="Ang C.-S.A."/>
            <person name="Fernando D.W.F."/>
            <person name="Lu H.L."/>
            <person name="Taylor S.T."/>
            <person name="Ehtesham M.E.M."/>
            <person name="Najaraj S.H.N."/>
            <person name="Harsha G.H.G."/>
            <person name="Madugundu A.M."/>
            <person name="Renuse S.R."/>
            <person name="Holt D.H."/>
            <person name="Pandey A.P."/>
            <person name="Papenfuss A.P."/>
            <person name="Gasser R.B.G."/>
            <person name="Fischer K.F."/>
        </authorList>
    </citation>
    <scope>NUCLEOTIDE SEQUENCE</scope>
    <source>
        <strain evidence="8">SSS_KF_BRIS2020</strain>
    </source>
</reference>
<evidence type="ECO:0000256" key="6">
    <source>
        <dbReference type="ARBA" id="ARBA00023136"/>
    </source>
</evidence>
<dbReference type="GO" id="GO:0043652">
    <property type="term" value="P:engulfment of apoptotic cell"/>
    <property type="evidence" value="ECO:0007669"/>
    <property type="project" value="TreeGrafter"/>
</dbReference>
<feature type="transmembrane region" description="Helical" evidence="7">
    <location>
        <begin position="567"/>
        <end position="585"/>
    </location>
</feature>
<evidence type="ECO:0000256" key="5">
    <source>
        <dbReference type="ARBA" id="ARBA00022989"/>
    </source>
</evidence>
<keyword evidence="4 7" id="KW-0812">Transmembrane</keyword>
<reference evidence="10" key="1">
    <citation type="journal article" date="2020" name="PLoS Negl. Trop. Dis.">
        <title>High-quality nuclear genome for Sarcoptes scabiei-A critical resource for a neglected parasite.</title>
        <authorList>
            <person name="Korhonen P.K."/>
            <person name="Gasser R.B."/>
            <person name="Ma G."/>
            <person name="Wang T."/>
            <person name="Stroehlein A.J."/>
            <person name="Young N.D."/>
            <person name="Ang C.S."/>
            <person name="Fernando D.D."/>
            <person name="Lu H.C."/>
            <person name="Taylor S."/>
            <person name="Reynolds S.L."/>
            <person name="Mofiz E."/>
            <person name="Najaraj S.H."/>
            <person name="Gowda H."/>
            <person name="Madugundu A."/>
            <person name="Renuse S."/>
            <person name="Holt D."/>
            <person name="Pandey A."/>
            <person name="Papenfuss A.T."/>
            <person name="Fischer K."/>
        </authorList>
    </citation>
    <scope>NUCLEOTIDE SEQUENCE [LARGE SCALE GENOMIC DNA]</scope>
</reference>
<name>A0A834VJ16_SARSC</name>
<dbReference type="PANTHER" id="PTHR16024:SF10">
    <property type="entry name" value="XK-RELATED PROTEIN"/>
    <property type="match status" value="1"/>
</dbReference>
<protein>
    <recommendedName>
        <fullName evidence="7">XK-related protein</fullName>
    </recommendedName>
</protein>
<keyword evidence="6 7" id="KW-0472">Membrane</keyword>
<dbReference type="GO" id="GO:1902742">
    <property type="term" value="P:apoptotic process involved in development"/>
    <property type="evidence" value="ECO:0007669"/>
    <property type="project" value="TreeGrafter"/>
</dbReference>
<reference evidence="9" key="3">
    <citation type="submission" date="2022-06" db="UniProtKB">
        <authorList>
            <consortium name="EnsemblMetazoa"/>
        </authorList>
    </citation>
    <scope>IDENTIFICATION</scope>
</reference>
<sequence length="890" mass="103505">MEETPRKFSSKADNILSGNQTKIIPLYRIASLDQTHKDHFNGKSSLITPTYESIDVSKLIDLHQESFHVPENLTSSGNCGIGLYTTSSQATSDAHDGSSGCVSDNPIITVPENHYLYPFESGNHQLEQRTQSYGDFSTKETKRFFRNYSKYQSPENFFSRSLRLDCITNIEIDREKLSQFSSNIQMNRNILNQNEFDIFDALSSIISLITILSCTGLAYLLAYFLWNYEKDYFLFYFTIATTLLPSILTNLISLTWFLMDRHHQQNYRIDRNQQSIDEFSIIDEIKMSTSGTIFRISMHFVLMGPVMRFLDLIRYGVKSWSYKRNRINHKLDSNRASSIALSSEIPTSLYLNTNLGCTLPNFEPNKNKKFSKTVRNDYHLLSIIKDRDASLLFLYHCLMQCTIQMILHLHSLLCHWNFEHHHHLSDYKHIYTEYLQIAFILSLLIATSWSITSYHRALRRASCTKHNLSALGAFTQLLWHATSFSSRILAIALFLNQFGFWLLPIGIGHWGVMTIYVMHQGTYFSDPYQNHSNCCSEYFFNMLVGLIYLFVFIDLKDEPSRYRYLSFYAIILIENVSFASLWFLRIRDYYWPLSLPLLIIVPILFGLSVIFMLIYYHFLHPNVKNGVRKSMMNCRFENDRTKNIDENKPFISTIQPLSALRSNYLADLTSEEINIIDFDEENVDSSGLEIIIKPNNNSTNLKSDRFNSSLSDAESKIDYCKILNEFKSDLKNCLKSNLDTENYSIEIDRSNISSNSFGSPNEKIETINNLRVTTSEAKYFSANLRNPSGNNLNRPIQSTPLPDRTKKVKSFVRKSKRPNDIDEDFFMDDNDDALDELIIEKNYNRNKYHKIDWHQYDDQVRIALKLPKISSRTKGFISLDQINYILNRKS</sequence>
<keyword evidence="3" id="KW-1003">Cell membrane</keyword>
<feature type="transmembrane region" description="Helical" evidence="7">
    <location>
        <begin position="392"/>
        <end position="413"/>
    </location>
</feature>
<dbReference type="PANTHER" id="PTHR16024">
    <property type="entry name" value="XK-RELATED PROTEIN"/>
    <property type="match status" value="1"/>
</dbReference>
<comment type="subcellular location">
    <subcellularLocation>
        <location evidence="1">Cell membrane</location>
        <topology evidence="1">Multi-pass membrane protein</topology>
    </subcellularLocation>
    <subcellularLocation>
        <location evidence="7">Membrane</location>
        <topology evidence="7">Multi-pass membrane protein</topology>
    </subcellularLocation>
</comment>
<dbReference type="InterPro" id="IPR050895">
    <property type="entry name" value="XK-related_scramblase"/>
</dbReference>
<feature type="transmembrane region" description="Helical" evidence="7">
    <location>
        <begin position="538"/>
        <end position="555"/>
    </location>
</feature>
<evidence type="ECO:0000256" key="1">
    <source>
        <dbReference type="ARBA" id="ARBA00004651"/>
    </source>
</evidence>
<feature type="transmembrane region" description="Helical" evidence="7">
    <location>
        <begin position="597"/>
        <end position="619"/>
    </location>
</feature>
<keyword evidence="5 7" id="KW-1133">Transmembrane helix</keyword>
<keyword evidence="10" id="KW-1185">Reference proteome</keyword>
<evidence type="ECO:0000313" key="9">
    <source>
        <dbReference type="EnsemblMetazoa" id="KAF7495868.1"/>
    </source>
</evidence>
<organism evidence="8">
    <name type="scientific">Sarcoptes scabiei</name>
    <name type="common">Itch mite</name>
    <name type="synonym">Acarus scabiei</name>
    <dbReference type="NCBI Taxonomy" id="52283"/>
    <lineage>
        <taxon>Eukaryota</taxon>
        <taxon>Metazoa</taxon>
        <taxon>Ecdysozoa</taxon>
        <taxon>Arthropoda</taxon>
        <taxon>Chelicerata</taxon>
        <taxon>Arachnida</taxon>
        <taxon>Acari</taxon>
        <taxon>Acariformes</taxon>
        <taxon>Sarcoptiformes</taxon>
        <taxon>Astigmata</taxon>
        <taxon>Psoroptidia</taxon>
        <taxon>Sarcoptoidea</taxon>
        <taxon>Sarcoptidae</taxon>
        <taxon>Sarcoptinae</taxon>
        <taxon>Sarcoptes</taxon>
    </lineage>
</organism>
<dbReference type="EnsemblMetazoa" id="SSS_8474s_mrna">
    <property type="protein sequence ID" value="KAF7495868.1"/>
    <property type="gene ID" value="SSS_8474"/>
</dbReference>
<accession>A0A834VJ16</accession>
<dbReference type="OrthoDB" id="6136301at2759"/>
<evidence type="ECO:0000256" key="3">
    <source>
        <dbReference type="ARBA" id="ARBA00022475"/>
    </source>
</evidence>
<dbReference type="InterPro" id="IPR018629">
    <property type="entry name" value="XK-rel"/>
</dbReference>
<evidence type="ECO:0000256" key="7">
    <source>
        <dbReference type="RuleBase" id="RU910716"/>
    </source>
</evidence>
<dbReference type="Pfam" id="PF09815">
    <property type="entry name" value="XK-related"/>
    <property type="match status" value="1"/>
</dbReference>
<evidence type="ECO:0000313" key="10">
    <source>
        <dbReference type="Proteomes" id="UP000070412"/>
    </source>
</evidence>
<feature type="transmembrane region" description="Helical" evidence="7">
    <location>
        <begin position="232"/>
        <end position="258"/>
    </location>
</feature>
<dbReference type="GO" id="GO:0070782">
    <property type="term" value="P:phosphatidylserine exposure on apoptotic cell surface"/>
    <property type="evidence" value="ECO:0007669"/>
    <property type="project" value="TreeGrafter"/>
</dbReference>
<proteinExistence type="inferred from homology"/>
<comment type="similarity">
    <text evidence="2 7">Belongs to the XK family.</text>
</comment>
<dbReference type="AlphaFoldDB" id="A0A834VJ16"/>
<dbReference type="Proteomes" id="UP000070412">
    <property type="component" value="Unassembled WGS sequence"/>
</dbReference>
<gene>
    <name evidence="8" type="ORF">SSS_8474</name>
</gene>
<dbReference type="EMBL" id="WVUK01000044">
    <property type="protein sequence ID" value="KAF7495868.1"/>
    <property type="molecule type" value="Genomic_DNA"/>
</dbReference>
<feature type="transmembrane region" description="Helical" evidence="7">
    <location>
        <begin position="198"/>
        <end position="226"/>
    </location>
</feature>
<evidence type="ECO:0000256" key="2">
    <source>
        <dbReference type="ARBA" id="ARBA00008789"/>
    </source>
</evidence>
<dbReference type="GO" id="GO:0005886">
    <property type="term" value="C:plasma membrane"/>
    <property type="evidence" value="ECO:0007669"/>
    <property type="project" value="UniProtKB-SubCell"/>
</dbReference>
<evidence type="ECO:0000256" key="4">
    <source>
        <dbReference type="ARBA" id="ARBA00022692"/>
    </source>
</evidence>
<feature type="transmembrane region" description="Helical" evidence="7">
    <location>
        <begin position="433"/>
        <end position="452"/>
    </location>
</feature>
<feature type="transmembrane region" description="Helical" evidence="7">
    <location>
        <begin position="488"/>
        <end position="518"/>
    </location>
</feature>